<feature type="region of interest" description="Disordered" evidence="1">
    <location>
        <begin position="356"/>
        <end position="376"/>
    </location>
</feature>
<evidence type="ECO:0000313" key="3">
    <source>
        <dbReference type="EMBL" id="GFT82789.1"/>
    </source>
</evidence>
<name>A0A8X6PPX2_NEPPI</name>
<dbReference type="EMBL" id="BMAW01072403">
    <property type="protein sequence ID" value="GFT82789.1"/>
    <property type="molecule type" value="Genomic_DNA"/>
</dbReference>
<dbReference type="InterPro" id="IPR036638">
    <property type="entry name" value="HLH_DNA-bd_sf"/>
</dbReference>
<evidence type="ECO:0000256" key="1">
    <source>
        <dbReference type="SAM" id="MobiDB-lite"/>
    </source>
</evidence>
<dbReference type="PROSITE" id="PS50888">
    <property type="entry name" value="BHLH"/>
    <property type="match status" value="1"/>
</dbReference>
<keyword evidence="4" id="KW-1185">Reference proteome</keyword>
<feature type="domain" description="BHLH" evidence="2">
    <location>
        <begin position="68"/>
        <end position="120"/>
    </location>
</feature>
<protein>
    <recommendedName>
        <fullName evidence="2">BHLH domain-containing protein</fullName>
    </recommendedName>
</protein>
<dbReference type="AlphaFoldDB" id="A0A8X6PPX2"/>
<dbReference type="GO" id="GO:0046983">
    <property type="term" value="F:protein dimerization activity"/>
    <property type="evidence" value="ECO:0007669"/>
    <property type="project" value="InterPro"/>
</dbReference>
<sequence length="606" mass="69986">MSKKERNKIALTSIGTGRLTIVFEVNLHVSFLLYFGKDATFLQSRRIENSQSSENLQEIKILMGRRKIQSVPHHVKERLRHQKLQEILENVANHVPKHLAFMRETKTKMLRRVVLYVKYLLLKKEELSLNSDGIKKVSKERHAVIEKKTALRKASLEYKSEDRKANIVFLTKSSEKKIPCKEFKNSIDVENAESLFNKKNTNLIQTGSCSTVSASACLPEKYLKTEWKKNEQLVEHLEKIVKDDKINEKQTSSLNENEFLFKDNYFTDLRKNQSSFKEYTKHFATDSEENQIDYVSQNFSLPGLFKKESTLSPCVKNTVKSFGAICDQKYQKPVHPELYTDEESFYSLNKSPSKVSEPLELQREKTSSTNQISFSQKSDNFSSEFFSSGESGPLPSSYEHILSDDDYNYFPEIPYQNPGHTSFPSRSFVPEHFRDEDIFENSYSSLQRSCDISTSPDIFSIKNHPVPSTSLEFPFNNHHNYGTENNLNNAEILDATKHESAAIYPDYLGDRFMNVHQGLNLYPSNLIPYFPGAYSQAVNSGNFIMPSNTTHGEENFIRGFHLPYENNFTHSIQITPEPFLPTQEQSCSFNNFNFSNNWFMDNFNSH</sequence>
<dbReference type="OrthoDB" id="6429692at2759"/>
<accession>A0A8X6PPX2</accession>
<evidence type="ECO:0000259" key="2">
    <source>
        <dbReference type="PROSITE" id="PS50888"/>
    </source>
</evidence>
<reference evidence="3" key="1">
    <citation type="submission" date="2020-08" db="EMBL/GenBank/DDBJ databases">
        <title>Multicomponent nature underlies the extraordinary mechanical properties of spider dragline silk.</title>
        <authorList>
            <person name="Kono N."/>
            <person name="Nakamura H."/>
            <person name="Mori M."/>
            <person name="Yoshida Y."/>
            <person name="Ohtoshi R."/>
            <person name="Malay A.D."/>
            <person name="Moran D.A.P."/>
            <person name="Tomita M."/>
            <person name="Numata K."/>
            <person name="Arakawa K."/>
        </authorList>
    </citation>
    <scope>NUCLEOTIDE SEQUENCE</scope>
</reference>
<dbReference type="SUPFAM" id="SSF47459">
    <property type="entry name" value="HLH, helix-loop-helix DNA-binding domain"/>
    <property type="match status" value="1"/>
</dbReference>
<dbReference type="Proteomes" id="UP000887013">
    <property type="component" value="Unassembled WGS sequence"/>
</dbReference>
<proteinExistence type="predicted"/>
<dbReference type="InterPro" id="IPR011598">
    <property type="entry name" value="bHLH_dom"/>
</dbReference>
<gene>
    <name evidence="3" type="ORF">NPIL_484971</name>
</gene>
<feature type="compositionally biased region" description="Polar residues" evidence="1">
    <location>
        <begin position="367"/>
        <end position="376"/>
    </location>
</feature>
<organism evidence="3 4">
    <name type="scientific">Nephila pilipes</name>
    <name type="common">Giant wood spider</name>
    <name type="synonym">Nephila maculata</name>
    <dbReference type="NCBI Taxonomy" id="299642"/>
    <lineage>
        <taxon>Eukaryota</taxon>
        <taxon>Metazoa</taxon>
        <taxon>Ecdysozoa</taxon>
        <taxon>Arthropoda</taxon>
        <taxon>Chelicerata</taxon>
        <taxon>Arachnida</taxon>
        <taxon>Araneae</taxon>
        <taxon>Araneomorphae</taxon>
        <taxon>Entelegynae</taxon>
        <taxon>Araneoidea</taxon>
        <taxon>Nephilidae</taxon>
        <taxon>Nephila</taxon>
    </lineage>
</organism>
<comment type="caution">
    <text evidence="3">The sequence shown here is derived from an EMBL/GenBank/DDBJ whole genome shotgun (WGS) entry which is preliminary data.</text>
</comment>
<evidence type="ECO:0000313" key="4">
    <source>
        <dbReference type="Proteomes" id="UP000887013"/>
    </source>
</evidence>